<dbReference type="PANTHER" id="PTHR24305:SF157">
    <property type="entry name" value="N-ACETYLTRYPTOPHAN 6-HYDROXYLASE IVOC-RELATED"/>
    <property type="match status" value="1"/>
</dbReference>
<evidence type="ECO:0000256" key="5">
    <source>
        <dbReference type="ARBA" id="ARBA00023004"/>
    </source>
</evidence>
<dbReference type="InterPro" id="IPR017972">
    <property type="entry name" value="Cyt_P450_CS"/>
</dbReference>
<feature type="compositionally biased region" description="Basic and acidic residues" evidence="8">
    <location>
        <begin position="162"/>
        <end position="180"/>
    </location>
</feature>
<dbReference type="InterPro" id="IPR002401">
    <property type="entry name" value="Cyt_P450_E_grp-I"/>
</dbReference>
<comment type="caution">
    <text evidence="9">The sequence shown here is derived from an EMBL/GenBank/DDBJ whole genome shotgun (WGS) entry which is preliminary data.</text>
</comment>
<sequence>MYKLSFSDSPAAFGTMEANHHRLRRNAMNKFFSSKALDRYEPHVHATFDKLIERLSVARKTGEVVRMTSALKAFAMDIISHFALGQSRNYLSEPDMGHRFQISLLSATSLMHWTRQSGLLVALFKRLPMWMTPILTEAPDDVFNDTHLILDPRKLTDAEREAAFGRKSGKDESVEGEKGEFSAPSQHDSLMSFLKDSPQLPPEERTPARISNEAHAMLAAGVDSMSNIFIVFVFEILREPPSRFLEPLLTELREAEAELPHPAALIPYRNAEKLPYLNACVREAMRLIPGVLGRLPRVNPHEAMMYPTTTADEKGEKQQQQYQRTFCFPPGTVMSMSLKDMLWDAEAFGPDPRAFRPERWLPEAGGAAAGSPQRARMERCFVPFSKGARSCIGLELAKRELFVLCANLFRRLPGLELFDTTADDIDPAFELFGPVPWEGSRGLRCKIRDV</sequence>
<evidence type="ECO:0000313" key="10">
    <source>
        <dbReference type="Proteomes" id="UP001492380"/>
    </source>
</evidence>
<proteinExistence type="inferred from homology"/>
<keyword evidence="10" id="KW-1185">Reference proteome</keyword>
<evidence type="ECO:0000256" key="8">
    <source>
        <dbReference type="SAM" id="MobiDB-lite"/>
    </source>
</evidence>
<name>A0ABR1YQ51_9PEZI</name>
<dbReference type="InterPro" id="IPR050121">
    <property type="entry name" value="Cytochrome_P450_monoxygenase"/>
</dbReference>
<reference evidence="9 10" key="1">
    <citation type="submission" date="2024-04" db="EMBL/GenBank/DDBJ databases">
        <title>Phyllosticta paracitricarpa is synonymous to the EU quarantine fungus P. citricarpa based on phylogenomic analyses.</title>
        <authorList>
            <consortium name="Lawrence Berkeley National Laboratory"/>
            <person name="Van Ingen-Buijs V.A."/>
            <person name="Van Westerhoven A.C."/>
            <person name="Haridas S."/>
            <person name="Skiadas P."/>
            <person name="Martin F."/>
            <person name="Groenewald J.Z."/>
            <person name="Crous P.W."/>
            <person name="Seidl M.F."/>
        </authorList>
    </citation>
    <scope>NUCLEOTIDE SEQUENCE [LARGE SCALE GENOMIC DNA]</scope>
    <source>
        <strain evidence="9 10">CBS 123374</strain>
    </source>
</reference>
<dbReference type="PRINTS" id="PR00385">
    <property type="entry name" value="P450"/>
</dbReference>
<keyword evidence="5 7" id="KW-0408">Iron</keyword>
<organism evidence="9 10">
    <name type="scientific">Phyllosticta capitalensis</name>
    <dbReference type="NCBI Taxonomy" id="121624"/>
    <lineage>
        <taxon>Eukaryota</taxon>
        <taxon>Fungi</taxon>
        <taxon>Dikarya</taxon>
        <taxon>Ascomycota</taxon>
        <taxon>Pezizomycotina</taxon>
        <taxon>Dothideomycetes</taxon>
        <taxon>Dothideomycetes incertae sedis</taxon>
        <taxon>Botryosphaeriales</taxon>
        <taxon>Phyllostictaceae</taxon>
        <taxon>Phyllosticta</taxon>
    </lineage>
</organism>
<dbReference type="Pfam" id="PF00067">
    <property type="entry name" value="p450"/>
    <property type="match status" value="1"/>
</dbReference>
<keyword evidence="3 7" id="KW-0479">Metal-binding</keyword>
<protein>
    <submittedName>
        <fullName evidence="9">Cytochrome P450</fullName>
    </submittedName>
</protein>
<keyword evidence="4 7" id="KW-0560">Oxidoreductase</keyword>
<dbReference type="PANTHER" id="PTHR24305">
    <property type="entry name" value="CYTOCHROME P450"/>
    <property type="match status" value="1"/>
</dbReference>
<dbReference type="Proteomes" id="UP001492380">
    <property type="component" value="Unassembled WGS sequence"/>
</dbReference>
<dbReference type="InterPro" id="IPR036396">
    <property type="entry name" value="Cyt_P450_sf"/>
</dbReference>
<dbReference type="InterPro" id="IPR001128">
    <property type="entry name" value="Cyt_P450"/>
</dbReference>
<dbReference type="CDD" id="cd11062">
    <property type="entry name" value="CYP58-like"/>
    <property type="match status" value="1"/>
</dbReference>
<comment type="similarity">
    <text evidence="2 7">Belongs to the cytochrome P450 family.</text>
</comment>
<dbReference type="EMBL" id="JBBWRZ010000005">
    <property type="protein sequence ID" value="KAK8235579.1"/>
    <property type="molecule type" value="Genomic_DNA"/>
</dbReference>
<accession>A0ABR1YQ51</accession>
<gene>
    <name evidence="9" type="ORF">HDK90DRAFT_485194</name>
</gene>
<evidence type="ECO:0000256" key="7">
    <source>
        <dbReference type="RuleBase" id="RU000461"/>
    </source>
</evidence>
<evidence type="ECO:0000256" key="4">
    <source>
        <dbReference type="ARBA" id="ARBA00023002"/>
    </source>
</evidence>
<evidence type="ECO:0000256" key="2">
    <source>
        <dbReference type="ARBA" id="ARBA00010617"/>
    </source>
</evidence>
<feature type="region of interest" description="Disordered" evidence="8">
    <location>
        <begin position="162"/>
        <end position="185"/>
    </location>
</feature>
<dbReference type="SUPFAM" id="SSF48264">
    <property type="entry name" value="Cytochrome P450"/>
    <property type="match status" value="1"/>
</dbReference>
<comment type="cofactor">
    <cofactor evidence="1">
        <name>heme</name>
        <dbReference type="ChEBI" id="CHEBI:30413"/>
    </cofactor>
</comment>
<dbReference type="Gene3D" id="1.10.630.10">
    <property type="entry name" value="Cytochrome P450"/>
    <property type="match status" value="1"/>
</dbReference>
<evidence type="ECO:0000256" key="6">
    <source>
        <dbReference type="ARBA" id="ARBA00023033"/>
    </source>
</evidence>
<dbReference type="PRINTS" id="PR00463">
    <property type="entry name" value="EP450I"/>
</dbReference>
<evidence type="ECO:0000313" key="9">
    <source>
        <dbReference type="EMBL" id="KAK8235579.1"/>
    </source>
</evidence>
<keyword evidence="7" id="KW-0349">Heme</keyword>
<evidence type="ECO:0000256" key="1">
    <source>
        <dbReference type="ARBA" id="ARBA00001971"/>
    </source>
</evidence>
<dbReference type="PROSITE" id="PS00086">
    <property type="entry name" value="CYTOCHROME_P450"/>
    <property type="match status" value="1"/>
</dbReference>
<keyword evidence="6 7" id="KW-0503">Monooxygenase</keyword>
<evidence type="ECO:0000256" key="3">
    <source>
        <dbReference type="ARBA" id="ARBA00022723"/>
    </source>
</evidence>